<dbReference type="Gene3D" id="3.30.230.10">
    <property type="match status" value="1"/>
</dbReference>
<keyword evidence="2" id="KW-0547">Nucleotide-binding</keyword>
<dbReference type="EMBL" id="CP027231">
    <property type="protein sequence ID" value="AVM52289.1"/>
    <property type="molecule type" value="Genomic_DNA"/>
</dbReference>
<dbReference type="InterPro" id="IPR014721">
    <property type="entry name" value="Ribsml_uS5_D2-typ_fold_subgr"/>
</dbReference>
<evidence type="ECO:0000256" key="4">
    <source>
        <dbReference type="ARBA" id="ARBA00022840"/>
    </source>
</evidence>
<dbReference type="Proteomes" id="UP000238304">
    <property type="component" value="Chromosome"/>
</dbReference>
<keyword evidence="3" id="KW-0808">Transferase</keyword>
<evidence type="ECO:0000256" key="1">
    <source>
        <dbReference type="ARBA" id="ARBA00006566"/>
    </source>
</evidence>
<dbReference type="SUPFAM" id="SSF54211">
    <property type="entry name" value="Ribosomal protein S5 domain 2-like"/>
    <property type="match status" value="1"/>
</dbReference>
<dbReference type="PANTHER" id="PTHR10457:SF7">
    <property type="entry name" value="GALACTOKINASE-RELATED"/>
    <property type="match status" value="1"/>
</dbReference>
<protein>
    <recommendedName>
        <fullName evidence="5">GHMP kinase N-terminal domain-containing protein</fullName>
    </recommendedName>
</protein>
<feature type="domain" description="GHMP kinase N-terminal" evidence="5">
    <location>
        <begin position="12"/>
        <end position="68"/>
    </location>
</feature>
<evidence type="ECO:0000313" key="6">
    <source>
        <dbReference type="EMBL" id="AVM52289.1"/>
    </source>
</evidence>
<evidence type="ECO:0000256" key="2">
    <source>
        <dbReference type="ARBA" id="ARBA00022741"/>
    </source>
</evidence>
<reference evidence="6 7" key="1">
    <citation type="submission" date="2018-02" db="EMBL/GenBank/DDBJ databases">
        <authorList>
            <person name="Holder M.E."/>
            <person name="Ajami N.J."/>
            <person name="Petrosino J.F."/>
        </authorList>
    </citation>
    <scope>NUCLEOTIDE SEQUENCE [LARGE SCALE GENOMIC DNA]</scope>
    <source>
        <strain evidence="6 7">ATCC 33285</strain>
    </source>
</reference>
<dbReference type="InterPro" id="IPR006204">
    <property type="entry name" value="GHMP_kinase_N_dom"/>
</dbReference>
<name>A0ABN5IHT0_9BACE</name>
<dbReference type="PANTHER" id="PTHR10457">
    <property type="entry name" value="MEVALONATE KINASE/GALACTOKINASE"/>
    <property type="match status" value="1"/>
</dbReference>
<gene>
    <name evidence="6" type="ORF">C4H11_04425</name>
</gene>
<sequence>MSGVINGSLLIGGLSSSAAVTTVFLSAFSKVNGIELSRQGIIDMALSAEKDYVGVNVGKNDQACEVYSKKDNLVLIDNKDDSFKLIPTSPTMKPYEFAIFFSG</sequence>
<accession>A0ABN5IHT0</accession>
<dbReference type="InterPro" id="IPR020568">
    <property type="entry name" value="Ribosomal_Su5_D2-typ_SF"/>
</dbReference>
<keyword evidence="3" id="KW-0418">Kinase</keyword>
<keyword evidence="7" id="KW-1185">Reference proteome</keyword>
<evidence type="ECO:0000259" key="5">
    <source>
        <dbReference type="Pfam" id="PF00288"/>
    </source>
</evidence>
<dbReference type="Pfam" id="PF00288">
    <property type="entry name" value="GHMP_kinases_N"/>
    <property type="match status" value="1"/>
</dbReference>
<proteinExistence type="inferred from homology"/>
<organism evidence="6 7">
    <name type="scientific">Bacteroides zoogleoformans</name>
    <dbReference type="NCBI Taxonomy" id="28119"/>
    <lineage>
        <taxon>Bacteria</taxon>
        <taxon>Pseudomonadati</taxon>
        <taxon>Bacteroidota</taxon>
        <taxon>Bacteroidia</taxon>
        <taxon>Bacteroidales</taxon>
        <taxon>Bacteroidaceae</taxon>
        <taxon>Bacteroides</taxon>
    </lineage>
</organism>
<evidence type="ECO:0000256" key="3">
    <source>
        <dbReference type="ARBA" id="ARBA00022777"/>
    </source>
</evidence>
<evidence type="ECO:0000313" key="7">
    <source>
        <dbReference type="Proteomes" id="UP000238304"/>
    </source>
</evidence>
<comment type="similarity">
    <text evidence="1">Belongs to the GHMP kinase family. GalK subfamily.</text>
</comment>
<keyword evidence="4" id="KW-0067">ATP-binding</keyword>